<dbReference type="Proteomes" id="UP000238356">
    <property type="component" value="Unassembled WGS sequence"/>
</dbReference>
<dbReference type="SUPFAM" id="SSF160631">
    <property type="entry name" value="SMI1/KNR4-like"/>
    <property type="match status" value="1"/>
</dbReference>
<sequence>MHASVSRLKGIMAPSPLPEAVSPPWDDIESACGVRLPSDYRDFIDNYGNGRIGELYVLYPASRRLNGEVRLTSLIDNAQDLVANQVFDYDDDGNPLVGYPEPGGLLQWGGSTNGDMFFWVTEGEDPDGWTVLAHLHGPAVWARYDGNMVDFLTELVTGEYLYAPSVLGSHAGHVLWTMISDWKHRYGGPPEASLHGGDDRAGVQLSAGSPLPWRRVEISGGDQDVFGRTGEVVPLIAADGATTIRLGGGGLAPGIAYRLFAWAHTDEDAEADLLEIVCDGMIVARGTLSESPRSRMVEGRILVPANTPDAVVQIRVRSEKPAVTLRTFYLTINGTLGN</sequence>
<keyword evidence="2" id="KW-1185">Reference proteome</keyword>
<accession>A0A2S5ZV11</accession>
<reference evidence="1 2" key="1">
    <citation type="submission" date="2018-02" db="EMBL/GenBank/DDBJ databases">
        <title>8 Nocardia nova and 1 Nocardia cyriacigeorgica strain used for evolution to TMP-SMX.</title>
        <authorList>
            <person name="Mehta H."/>
            <person name="Weng J."/>
            <person name="Shamoo Y."/>
        </authorList>
    </citation>
    <scope>NUCLEOTIDE SEQUENCE [LARGE SCALE GENOMIC DNA]</scope>
    <source>
        <strain evidence="1 2">BAA2227</strain>
    </source>
</reference>
<organism evidence="1 2">
    <name type="scientific">Nocardia nova</name>
    <dbReference type="NCBI Taxonomy" id="37330"/>
    <lineage>
        <taxon>Bacteria</taxon>
        <taxon>Bacillati</taxon>
        <taxon>Actinomycetota</taxon>
        <taxon>Actinomycetes</taxon>
        <taxon>Mycobacteriales</taxon>
        <taxon>Nocardiaceae</taxon>
        <taxon>Nocardia</taxon>
    </lineage>
</organism>
<proteinExistence type="predicted"/>
<name>A0A2S5ZV11_9NOCA</name>
<dbReference type="InterPro" id="IPR037883">
    <property type="entry name" value="Knr4/Smi1-like_sf"/>
</dbReference>
<evidence type="ECO:0000313" key="2">
    <source>
        <dbReference type="Proteomes" id="UP000238356"/>
    </source>
</evidence>
<dbReference type="Pfam" id="PF14568">
    <property type="entry name" value="SUKH_6"/>
    <property type="match status" value="1"/>
</dbReference>
<evidence type="ECO:0008006" key="3">
    <source>
        <dbReference type="Google" id="ProtNLM"/>
    </source>
</evidence>
<dbReference type="EMBL" id="PSZD01000047">
    <property type="protein sequence ID" value="PPJ19409.1"/>
    <property type="molecule type" value="Genomic_DNA"/>
</dbReference>
<gene>
    <name evidence="1" type="ORF">C5F51_35675</name>
</gene>
<dbReference type="Gene3D" id="3.40.1580.10">
    <property type="entry name" value="SMI1/KNR4-like"/>
    <property type="match status" value="1"/>
</dbReference>
<comment type="caution">
    <text evidence="1">The sequence shown here is derived from an EMBL/GenBank/DDBJ whole genome shotgun (WGS) entry which is preliminary data.</text>
</comment>
<evidence type="ECO:0000313" key="1">
    <source>
        <dbReference type="EMBL" id="PPJ19409.1"/>
    </source>
</evidence>
<dbReference type="AlphaFoldDB" id="A0A2S5ZV11"/>
<protein>
    <recommendedName>
        <fullName evidence="3">SMI1/KNR4 family protein</fullName>
    </recommendedName>
</protein>